<keyword evidence="4" id="KW-1185">Reference proteome</keyword>
<dbReference type="InterPro" id="IPR000182">
    <property type="entry name" value="GNAT_dom"/>
</dbReference>
<dbReference type="Gene3D" id="3.40.630.30">
    <property type="match status" value="1"/>
</dbReference>
<evidence type="ECO:0000256" key="1">
    <source>
        <dbReference type="SAM" id="MobiDB-lite"/>
    </source>
</evidence>
<dbReference type="InterPro" id="IPR016181">
    <property type="entry name" value="Acyl_CoA_acyltransferase"/>
</dbReference>
<gene>
    <name evidence="3" type="ORF">G114_02639</name>
</gene>
<dbReference type="eggNOG" id="COG1670">
    <property type="taxonomic scope" value="Bacteria"/>
</dbReference>
<comment type="caution">
    <text evidence="3">The sequence shown here is derived from an EMBL/GenBank/DDBJ whole genome shotgun (WGS) entry which is preliminary data.</text>
</comment>
<dbReference type="OrthoDB" id="9801656at2"/>
<dbReference type="SUPFAM" id="SSF55729">
    <property type="entry name" value="Acyl-CoA N-acyltransferases (Nat)"/>
    <property type="match status" value="1"/>
</dbReference>
<evidence type="ECO:0000259" key="2">
    <source>
        <dbReference type="PROSITE" id="PS51186"/>
    </source>
</evidence>
<reference evidence="3 4" key="1">
    <citation type="journal article" date="2013" name="Genome Announc.">
        <title>Draft Genome Sequence of the Aeromonas diversa Type Strain.</title>
        <authorList>
            <person name="Farfan M."/>
            <person name="Spataro N."/>
            <person name="Sanglas A."/>
            <person name="Albarral V."/>
            <person name="Loren J.G."/>
            <person name="Bosch E."/>
            <person name="Fuste M.C."/>
        </authorList>
    </citation>
    <scope>NUCLEOTIDE SEQUENCE [LARGE SCALE GENOMIC DNA]</scope>
    <source>
        <strain evidence="3 4">2478-85</strain>
    </source>
</reference>
<dbReference type="PATRIC" id="fig|1268237.3.peg.515"/>
<feature type="region of interest" description="Disordered" evidence="1">
    <location>
        <begin position="181"/>
        <end position="207"/>
    </location>
</feature>
<dbReference type="EMBL" id="APVG01000004">
    <property type="protein sequence ID" value="ENY73411.1"/>
    <property type="molecule type" value="Genomic_DNA"/>
</dbReference>
<keyword evidence="3" id="KW-0808">Transferase</keyword>
<organism evidence="3 4">
    <name type="scientific">Aeromonas diversa CDC 2478-85</name>
    <dbReference type="NCBI Taxonomy" id="1268237"/>
    <lineage>
        <taxon>Bacteria</taxon>
        <taxon>Pseudomonadati</taxon>
        <taxon>Pseudomonadota</taxon>
        <taxon>Gammaproteobacteria</taxon>
        <taxon>Aeromonadales</taxon>
        <taxon>Aeromonadaceae</taxon>
        <taxon>Aeromonas</taxon>
    </lineage>
</organism>
<dbReference type="Pfam" id="PF13302">
    <property type="entry name" value="Acetyltransf_3"/>
    <property type="match status" value="1"/>
</dbReference>
<accession>N9VPY2</accession>
<sequence length="207" mass="23362">MFILETERLRLRDMRLDDEAAFVAITQDERYQRFYSEEDGRAQKYRELTRLFVEQAGERPRRAYQLAIEHKATNALIGTVCLRLESDQQASMGCGMACHSQGRGLMQEAASALAGFGFASLGVHRIYAETLSRNRAAIRLCSSLGMRQEAHFREHRYFKGLWWDTVVFALLRSEWSHQGRAAPTEPATCGSPHPPTGPTDESAGPPQ</sequence>
<dbReference type="GO" id="GO:0016747">
    <property type="term" value="F:acyltransferase activity, transferring groups other than amino-acyl groups"/>
    <property type="evidence" value="ECO:0007669"/>
    <property type="project" value="InterPro"/>
</dbReference>
<dbReference type="RefSeq" id="WP_005347406.1">
    <property type="nucleotide sequence ID" value="NZ_APVG01000004.1"/>
</dbReference>
<dbReference type="PROSITE" id="PS51186">
    <property type="entry name" value="GNAT"/>
    <property type="match status" value="1"/>
</dbReference>
<proteinExistence type="predicted"/>
<feature type="domain" description="N-acetyltransferase" evidence="2">
    <location>
        <begin position="9"/>
        <end position="164"/>
    </location>
</feature>
<evidence type="ECO:0000313" key="4">
    <source>
        <dbReference type="Proteomes" id="UP000023775"/>
    </source>
</evidence>
<dbReference type="Proteomes" id="UP000023775">
    <property type="component" value="Unassembled WGS sequence"/>
</dbReference>
<evidence type="ECO:0000313" key="3">
    <source>
        <dbReference type="EMBL" id="ENY73411.1"/>
    </source>
</evidence>
<dbReference type="PANTHER" id="PTHR43792">
    <property type="entry name" value="GNAT FAMILY, PUTATIVE (AFU_ORTHOLOGUE AFUA_3G00765)-RELATED-RELATED"/>
    <property type="match status" value="1"/>
</dbReference>
<dbReference type="InterPro" id="IPR051531">
    <property type="entry name" value="N-acetyltransferase"/>
</dbReference>
<dbReference type="AlphaFoldDB" id="N9VPY2"/>
<name>N9VPY2_9GAMM</name>
<protein>
    <submittedName>
        <fullName evidence="3">Acetyltransferase</fullName>
    </submittedName>
</protein>